<proteinExistence type="inferred from homology"/>
<dbReference type="GO" id="GO:0005783">
    <property type="term" value="C:endoplasmic reticulum"/>
    <property type="evidence" value="ECO:0007669"/>
    <property type="project" value="TreeGrafter"/>
</dbReference>
<dbReference type="Proteomes" id="UP000644660">
    <property type="component" value="Unassembled WGS sequence"/>
</dbReference>
<feature type="signal peptide" evidence="3">
    <location>
        <begin position="1"/>
        <end position="16"/>
    </location>
</feature>
<evidence type="ECO:0000313" key="5">
    <source>
        <dbReference type="EMBL" id="CAB4256619.1"/>
    </source>
</evidence>
<evidence type="ECO:0000256" key="1">
    <source>
        <dbReference type="ARBA" id="ARBA00006347"/>
    </source>
</evidence>
<dbReference type="RefSeq" id="XP_041408463.1">
    <property type="nucleotide sequence ID" value="XM_041552529.1"/>
</dbReference>
<dbReference type="InterPro" id="IPR051063">
    <property type="entry name" value="PDI"/>
</dbReference>
<dbReference type="Gene3D" id="3.40.30.10">
    <property type="entry name" value="Glutaredoxin"/>
    <property type="match status" value="1"/>
</dbReference>
<dbReference type="GO" id="GO:0006457">
    <property type="term" value="P:protein folding"/>
    <property type="evidence" value="ECO:0007669"/>
    <property type="project" value="TreeGrafter"/>
</dbReference>
<dbReference type="PANTHER" id="PTHR45672">
    <property type="entry name" value="PROTEIN DISULFIDE-ISOMERASE C17H9.14C-RELATED"/>
    <property type="match status" value="1"/>
</dbReference>
<dbReference type="AlphaFoldDB" id="A0A8H2VJU4"/>
<protein>
    <submittedName>
        <fullName evidence="5">Similar to Saccharomyces cerevisiae YOL088C MPD2 Member of the protein disulfide isomerase (PDI) family, exhibits chaperone activity</fullName>
    </submittedName>
</protein>
<dbReference type="InterPro" id="IPR013766">
    <property type="entry name" value="Thioredoxin_domain"/>
</dbReference>
<sequence>MLFIYWFYLIVGQTLAQSLQTDKDQGGNDDDITYIMDTNQFYNFTNRPDAYTIVKFYTTWCSHCKILKPVFQEVAGNFHDENLAGVSKINFIEVNCDVFGNNLCSSLPGFPIIHVIKPSDNTIESHEDEENKKVTSQEESLWNKLLNKVWATKVNRNTFIEPTRVVQFEGRRDAPTIENFIRTIIAKDNEVAIIKTVLNPTITCDSMDELCQLGKKYLEELQANNILKRGTQGYELVGSNNSIDAERSKLNNIQRNIDLGGAGAEDAMAISRVKNLKFLYALLNHLEDSMVSQVRDEL</sequence>
<keyword evidence="6" id="KW-1185">Reference proteome</keyword>
<dbReference type="EMBL" id="CAEFZW010000010">
    <property type="protein sequence ID" value="CAB4256619.1"/>
    <property type="molecule type" value="Genomic_DNA"/>
</dbReference>
<name>A0A8H2VJU4_9SACH</name>
<dbReference type="GeneID" id="64859708"/>
<evidence type="ECO:0000256" key="2">
    <source>
        <dbReference type="ARBA" id="ARBA00022729"/>
    </source>
</evidence>
<dbReference type="CDD" id="cd02961">
    <property type="entry name" value="PDI_a_family"/>
    <property type="match status" value="1"/>
</dbReference>
<dbReference type="PANTHER" id="PTHR45672:SF3">
    <property type="entry name" value="THIOREDOXIN DOMAIN-CONTAINING PROTEIN 5"/>
    <property type="match status" value="1"/>
</dbReference>
<evidence type="ECO:0000256" key="3">
    <source>
        <dbReference type="SAM" id="SignalP"/>
    </source>
</evidence>
<evidence type="ECO:0000313" key="6">
    <source>
        <dbReference type="Proteomes" id="UP000644660"/>
    </source>
</evidence>
<evidence type="ECO:0000259" key="4">
    <source>
        <dbReference type="PROSITE" id="PS51352"/>
    </source>
</evidence>
<dbReference type="OrthoDB" id="10264505at2759"/>
<comment type="similarity">
    <text evidence="1">Belongs to the protein disulfide isomerase family.</text>
</comment>
<feature type="chain" id="PRO_5034161735" evidence="3">
    <location>
        <begin position="17"/>
        <end position="298"/>
    </location>
</feature>
<accession>A0A8H2VJU4</accession>
<dbReference type="SUPFAM" id="SSF52833">
    <property type="entry name" value="Thioredoxin-like"/>
    <property type="match status" value="1"/>
</dbReference>
<keyword evidence="2 3" id="KW-0732">Signal</keyword>
<dbReference type="GO" id="GO:0003756">
    <property type="term" value="F:protein disulfide isomerase activity"/>
    <property type="evidence" value="ECO:0007669"/>
    <property type="project" value="TreeGrafter"/>
</dbReference>
<feature type="domain" description="Thioredoxin" evidence="4">
    <location>
        <begin position="9"/>
        <end position="186"/>
    </location>
</feature>
<organism evidence="5 6">
    <name type="scientific">Maudiozyma barnettii</name>
    <dbReference type="NCBI Taxonomy" id="61262"/>
    <lineage>
        <taxon>Eukaryota</taxon>
        <taxon>Fungi</taxon>
        <taxon>Dikarya</taxon>
        <taxon>Ascomycota</taxon>
        <taxon>Saccharomycotina</taxon>
        <taxon>Saccharomycetes</taxon>
        <taxon>Saccharomycetales</taxon>
        <taxon>Saccharomycetaceae</taxon>
        <taxon>Maudiozyma</taxon>
    </lineage>
</organism>
<dbReference type="InterPro" id="IPR036249">
    <property type="entry name" value="Thioredoxin-like_sf"/>
</dbReference>
<keyword evidence="5" id="KW-0413">Isomerase</keyword>
<dbReference type="PROSITE" id="PS51352">
    <property type="entry name" value="THIOREDOXIN_2"/>
    <property type="match status" value="1"/>
</dbReference>
<gene>
    <name evidence="5" type="ORF">KABA2_10S03366</name>
</gene>
<reference evidence="5 6" key="1">
    <citation type="submission" date="2020-05" db="EMBL/GenBank/DDBJ databases">
        <authorList>
            <person name="Casaregola S."/>
            <person name="Devillers H."/>
            <person name="Grondin C."/>
        </authorList>
    </citation>
    <scope>NUCLEOTIDE SEQUENCE [LARGE SCALE GENOMIC DNA]</scope>
    <source>
        <strain evidence="5 6">CLIB 1767</strain>
    </source>
</reference>
<dbReference type="Pfam" id="PF00085">
    <property type="entry name" value="Thioredoxin"/>
    <property type="match status" value="1"/>
</dbReference>
<comment type="caution">
    <text evidence="5">The sequence shown here is derived from an EMBL/GenBank/DDBJ whole genome shotgun (WGS) entry which is preliminary data.</text>
</comment>